<protein>
    <submittedName>
        <fullName evidence="1">Uncharacterized protein</fullName>
    </submittedName>
</protein>
<name>A0A2P2J9X4_RHIMU</name>
<reference evidence="1" key="1">
    <citation type="submission" date="2018-02" db="EMBL/GenBank/DDBJ databases">
        <title>Rhizophora mucronata_Transcriptome.</title>
        <authorList>
            <person name="Meera S.P."/>
            <person name="Sreeshan A."/>
            <person name="Augustine A."/>
        </authorList>
    </citation>
    <scope>NUCLEOTIDE SEQUENCE</scope>
    <source>
        <tissue evidence="1">Leaf</tissue>
    </source>
</reference>
<sequence length="44" mass="4738">MLEKRSRSTLISFTAATTNTYMSCNAFSAATIRSKSSSIDSITS</sequence>
<organism evidence="1">
    <name type="scientific">Rhizophora mucronata</name>
    <name type="common">Asiatic mangrove</name>
    <dbReference type="NCBI Taxonomy" id="61149"/>
    <lineage>
        <taxon>Eukaryota</taxon>
        <taxon>Viridiplantae</taxon>
        <taxon>Streptophyta</taxon>
        <taxon>Embryophyta</taxon>
        <taxon>Tracheophyta</taxon>
        <taxon>Spermatophyta</taxon>
        <taxon>Magnoliopsida</taxon>
        <taxon>eudicotyledons</taxon>
        <taxon>Gunneridae</taxon>
        <taxon>Pentapetalae</taxon>
        <taxon>rosids</taxon>
        <taxon>fabids</taxon>
        <taxon>Malpighiales</taxon>
        <taxon>Rhizophoraceae</taxon>
        <taxon>Rhizophora</taxon>
    </lineage>
</organism>
<evidence type="ECO:0000313" key="1">
    <source>
        <dbReference type="EMBL" id="MBW90253.1"/>
    </source>
</evidence>
<proteinExistence type="predicted"/>
<dbReference type="AlphaFoldDB" id="A0A2P2J9X4"/>
<dbReference type="EMBL" id="GGEC01009770">
    <property type="protein sequence ID" value="MBW90253.1"/>
    <property type="molecule type" value="Transcribed_RNA"/>
</dbReference>
<accession>A0A2P2J9X4</accession>